<dbReference type="EMBL" id="BK057803">
    <property type="protein sequence ID" value="DAE92577.1"/>
    <property type="molecule type" value="Genomic_DNA"/>
</dbReference>
<accession>A0A8S5RTH1</accession>
<evidence type="ECO:0000313" key="2">
    <source>
        <dbReference type="EMBL" id="DAE92577.1"/>
    </source>
</evidence>
<organism evidence="2">
    <name type="scientific">Siphoviridae sp. ctQjT5</name>
    <dbReference type="NCBI Taxonomy" id="2827572"/>
    <lineage>
        <taxon>Viruses</taxon>
        <taxon>Duplodnaviria</taxon>
        <taxon>Heunggongvirae</taxon>
        <taxon>Uroviricota</taxon>
        <taxon>Caudoviricetes</taxon>
    </lineage>
</organism>
<name>A0A8S5RTH1_9CAUD</name>
<sequence>MERNHLISGDKGAQSVPNRSNPFQPFPNWKELTASANTFYSQIFIK</sequence>
<protein>
    <submittedName>
        <fullName evidence="2">Uncharacterized protein</fullName>
    </submittedName>
</protein>
<reference evidence="2" key="1">
    <citation type="journal article" date="2021" name="Proc. Natl. Acad. Sci. U.S.A.">
        <title>A Catalog of Tens of Thousands of Viruses from Human Metagenomes Reveals Hidden Associations with Chronic Diseases.</title>
        <authorList>
            <person name="Tisza M.J."/>
            <person name="Buck C.B."/>
        </authorList>
    </citation>
    <scope>NUCLEOTIDE SEQUENCE</scope>
    <source>
        <strain evidence="2">CtQjT5</strain>
    </source>
</reference>
<feature type="region of interest" description="Disordered" evidence="1">
    <location>
        <begin position="1"/>
        <end position="24"/>
    </location>
</feature>
<proteinExistence type="predicted"/>
<evidence type="ECO:0000256" key="1">
    <source>
        <dbReference type="SAM" id="MobiDB-lite"/>
    </source>
</evidence>